<comment type="cofactor">
    <cofactor evidence="1">
        <name>[4Fe-4S] cluster</name>
        <dbReference type="ChEBI" id="CHEBI:49883"/>
    </cofactor>
</comment>
<keyword evidence="14" id="KW-1185">Reference proteome</keyword>
<dbReference type="EMBL" id="JAJAUY010000023">
    <property type="protein sequence ID" value="MCB5179543.1"/>
    <property type="molecule type" value="Genomic_DNA"/>
</dbReference>
<reference evidence="13 14" key="1">
    <citation type="submission" date="2021-10" db="EMBL/GenBank/DDBJ databases">
        <title>Streptomyces sp. strain SMC 277, a novel streptomycete isolated from soil.</title>
        <authorList>
            <person name="Chanama M."/>
        </authorList>
    </citation>
    <scope>NUCLEOTIDE SEQUENCE [LARGE SCALE GENOMIC DNA]</scope>
    <source>
        <strain evidence="13 14">SMC 277</strain>
    </source>
</reference>
<organism evidence="13 14">
    <name type="scientific">Streptomyces antimicrobicus</name>
    <dbReference type="NCBI Taxonomy" id="2883108"/>
    <lineage>
        <taxon>Bacteria</taxon>
        <taxon>Bacillati</taxon>
        <taxon>Actinomycetota</taxon>
        <taxon>Actinomycetes</taxon>
        <taxon>Kitasatosporales</taxon>
        <taxon>Streptomycetaceae</taxon>
        <taxon>Streptomyces</taxon>
    </lineage>
</organism>
<evidence type="ECO:0000313" key="13">
    <source>
        <dbReference type="EMBL" id="MCB5179543.1"/>
    </source>
</evidence>
<dbReference type="InterPro" id="IPR003482">
    <property type="entry name" value="Whib"/>
</dbReference>
<evidence type="ECO:0000256" key="5">
    <source>
        <dbReference type="ARBA" id="ARBA00022723"/>
    </source>
</evidence>
<evidence type="ECO:0000256" key="10">
    <source>
        <dbReference type="ARBA" id="ARBA00023157"/>
    </source>
</evidence>
<dbReference type="Pfam" id="PF02954">
    <property type="entry name" value="HTH_8"/>
    <property type="match status" value="1"/>
</dbReference>
<evidence type="ECO:0000256" key="3">
    <source>
        <dbReference type="ARBA" id="ARBA00006597"/>
    </source>
</evidence>
<keyword evidence="4" id="KW-0004">4Fe-4S</keyword>
<evidence type="ECO:0000256" key="6">
    <source>
        <dbReference type="ARBA" id="ARBA00023004"/>
    </source>
</evidence>
<dbReference type="PROSITE" id="PS51674">
    <property type="entry name" value="4FE4S_WBL"/>
    <property type="match status" value="1"/>
</dbReference>
<feature type="domain" description="4Fe-4S Wbl-type" evidence="12">
    <location>
        <begin position="20"/>
        <end position="74"/>
    </location>
</feature>
<keyword evidence="6" id="KW-0408">Iron</keyword>
<gene>
    <name evidence="13" type="ORF">LG632_09100</name>
</gene>
<dbReference type="InterPro" id="IPR034768">
    <property type="entry name" value="4FE4S_WBL"/>
</dbReference>
<evidence type="ECO:0000256" key="7">
    <source>
        <dbReference type="ARBA" id="ARBA00023014"/>
    </source>
</evidence>
<dbReference type="InterPro" id="IPR002197">
    <property type="entry name" value="HTH_Fis"/>
</dbReference>
<keyword evidence="5" id="KW-0479">Metal-binding</keyword>
<sequence length="127" mass="14141">MTTPGGQKCTGRSEDILSFPCEVNPEFWFSKRSTEIREAKEACGHCPVRPECAELGQDEEFGIWGGLGPDDRAAEKRLQLISLEAMINSRIRIMQAEGMSISAMARELDMPRTTLVRRLRRATGLAA</sequence>
<accession>A0ABS8B4L8</accession>
<evidence type="ECO:0000256" key="11">
    <source>
        <dbReference type="ARBA" id="ARBA00023163"/>
    </source>
</evidence>
<keyword evidence="9" id="KW-0238">DNA-binding</keyword>
<proteinExistence type="inferred from homology"/>
<evidence type="ECO:0000256" key="1">
    <source>
        <dbReference type="ARBA" id="ARBA00001966"/>
    </source>
</evidence>
<evidence type="ECO:0000256" key="8">
    <source>
        <dbReference type="ARBA" id="ARBA00023015"/>
    </source>
</evidence>
<dbReference type="PANTHER" id="PTHR38839">
    <property type="entry name" value="TRANSCRIPTIONAL REGULATOR WHID-RELATED"/>
    <property type="match status" value="1"/>
</dbReference>
<evidence type="ECO:0000256" key="9">
    <source>
        <dbReference type="ARBA" id="ARBA00023125"/>
    </source>
</evidence>
<name>A0ABS8B4L8_9ACTN</name>
<comment type="subcellular location">
    <subcellularLocation>
        <location evidence="2">Cytoplasm</location>
    </subcellularLocation>
</comment>
<keyword evidence="11" id="KW-0804">Transcription</keyword>
<evidence type="ECO:0000256" key="4">
    <source>
        <dbReference type="ARBA" id="ARBA00022485"/>
    </source>
</evidence>
<keyword evidence="7" id="KW-0411">Iron-sulfur</keyword>
<protein>
    <submittedName>
        <fullName evidence="13">WhiB family transcriptional regulator</fullName>
    </submittedName>
</protein>
<keyword evidence="10" id="KW-1015">Disulfide bond</keyword>
<dbReference type="Pfam" id="PF02467">
    <property type="entry name" value="Whib"/>
    <property type="match status" value="1"/>
</dbReference>
<comment type="caution">
    <text evidence="13">The sequence shown here is derived from an EMBL/GenBank/DDBJ whole genome shotgun (WGS) entry which is preliminary data.</text>
</comment>
<evidence type="ECO:0000313" key="14">
    <source>
        <dbReference type="Proteomes" id="UP001199054"/>
    </source>
</evidence>
<keyword evidence="8" id="KW-0805">Transcription regulation</keyword>
<dbReference type="RefSeq" id="WP_226726381.1">
    <property type="nucleotide sequence ID" value="NZ_JAJAUY010000023.1"/>
</dbReference>
<comment type="similarity">
    <text evidence="3">Belongs to the WhiB family.</text>
</comment>
<evidence type="ECO:0000256" key="2">
    <source>
        <dbReference type="ARBA" id="ARBA00004496"/>
    </source>
</evidence>
<dbReference type="Proteomes" id="UP001199054">
    <property type="component" value="Unassembled WGS sequence"/>
</dbReference>
<evidence type="ECO:0000259" key="12">
    <source>
        <dbReference type="PROSITE" id="PS51674"/>
    </source>
</evidence>